<evidence type="ECO:0000256" key="2">
    <source>
        <dbReference type="SAM" id="MobiDB-lite"/>
    </source>
</evidence>
<comment type="caution">
    <text evidence="4">The sequence shown here is derived from an EMBL/GenBank/DDBJ whole genome shotgun (WGS) entry which is preliminary data.</text>
</comment>
<dbReference type="EMBL" id="JBEAFC010000007">
    <property type="protein sequence ID" value="KAL1550973.1"/>
    <property type="molecule type" value="Genomic_DNA"/>
</dbReference>
<evidence type="ECO:0000313" key="5">
    <source>
        <dbReference type="Proteomes" id="UP001567538"/>
    </source>
</evidence>
<dbReference type="GO" id="GO:0009507">
    <property type="term" value="C:chloroplast"/>
    <property type="evidence" value="ECO:0007669"/>
    <property type="project" value="UniProtKB-ARBA"/>
</dbReference>
<dbReference type="InterPro" id="IPR014756">
    <property type="entry name" value="Ig_E-set"/>
</dbReference>
<keyword evidence="1" id="KW-0175">Coiled coil</keyword>
<evidence type="ECO:0000313" key="4">
    <source>
        <dbReference type="EMBL" id="KAL1550973.1"/>
    </source>
</evidence>
<dbReference type="PANTHER" id="PTHR47434:SF1">
    <property type="entry name" value="PROTEIN PTST HOMOLOG 2, CHLOROPLASTIC"/>
    <property type="match status" value="1"/>
</dbReference>
<sequence length="480" mass="54676">MLSLTVHTQIPTSNHRISCFKARLLLSAWKSKERDNNSHKSLNLSFRVKEERRALKLDSSWCCGSHHGDGDVELEAEMMNFMARSEKPWSFDLVRAIKKKGERYYLGWDVDNVGENTEETMDSDIPEFQRRIESCKQSGSSSLETSRQLAADEDSGIDSILSRLEKQRNSDFSGIKLSQNGYEAKTKSKDEGNDRHSDTSLGFGRTDLEENRRQMPAYHPKGTSDSSGDNIRHYTEPETWRSWLNRRAGSPLTKFEAAEISLEKYPVDTNNESYHEGITITTKEYAEDLGEHKEINYNEVRTRIWGLESELTTALHSIRSRREDNILKEVIGSSTELQSLSDAVEFQENEIMSAKQQLRSLRAKLAVLEGKITLATVEAQKIAEVNQKQIGDARKSLQLLRTTSIEWPNSAAQVLLAGSFDGWTAQRRMHRSKLGVFSITLKLYPGSYEIKFIVDGNWKLDPLRPTINNNGFINNIFIVT</sequence>
<evidence type="ECO:0000256" key="1">
    <source>
        <dbReference type="SAM" id="Coils"/>
    </source>
</evidence>
<dbReference type="InterPro" id="IPR032640">
    <property type="entry name" value="AMPK1_CBM"/>
</dbReference>
<dbReference type="CDD" id="cd02859">
    <property type="entry name" value="E_set_AMPKbeta_like_N"/>
    <property type="match status" value="1"/>
</dbReference>
<dbReference type="InterPro" id="IPR013783">
    <property type="entry name" value="Ig-like_fold"/>
</dbReference>
<dbReference type="SUPFAM" id="SSF81296">
    <property type="entry name" value="E set domains"/>
    <property type="match status" value="1"/>
</dbReference>
<accession>A0ABD1H6Q6</accession>
<keyword evidence="5" id="KW-1185">Reference proteome</keyword>
<gene>
    <name evidence="4" type="ORF">AAHA92_18872</name>
</gene>
<proteinExistence type="predicted"/>
<name>A0ABD1H6Q6_SALDI</name>
<dbReference type="Pfam" id="PF16561">
    <property type="entry name" value="AMPK1_CBM"/>
    <property type="match status" value="1"/>
</dbReference>
<feature type="coiled-coil region" evidence="1">
    <location>
        <begin position="337"/>
        <end position="371"/>
    </location>
</feature>
<dbReference type="Gene3D" id="2.60.40.10">
    <property type="entry name" value="Immunoglobulins"/>
    <property type="match status" value="1"/>
</dbReference>
<evidence type="ECO:0000259" key="3">
    <source>
        <dbReference type="Pfam" id="PF16561"/>
    </source>
</evidence>
<organism evidence="4 5">
    <name type="scientific">Salvia divinorum</name>
    <name type="common">Maria pastora</name>
    <name type="synonym">Diviner's sage</name>
    <dbReference type="NCBI Taxonomy" id="28513"/>
    <lineage>
        <taxon>Eukaryota</taxon>
        <taxon>Viridiplantae</taxon>
        <taxon>Streptophyta</taxon>
        <taxon>Embryophyta</taxon>
        <taxon>Tracheophyta</taxon>
        <taxon>Spermatophyta</taxon>
        <taxon>Magnoliopsida</taxon>
        <taxon>eudicotyledons</taxon>
        <taxon>Gunneridae</taxon>
        <taxon>Pentapetalae</taxon>
        <taxon>asterids</taxon>
        <taxon>lamiids</taxon>
        <taxon>Lamiales</taxon>
        <taxon>Lamiaceae</taxon>
        <taxon>Nepetoideae</taxon>
        <taxon>Mentheae</taxon>
        <taxon>Salviinae</taxon>
        <taxon>Salvia</taxon>
        <taxon>Salvia subgen. Calosphace</taxon>
    </lineage>
</organism>
<feature type="domain" description="AMP-activated protein kinase glycogen-binding" evidence="3">
    <location>
        <begin position="403"/>
        <end position="479"/>
    </location>
</feature>
<dbReference type="PANTHER" id="PTHR47434">
    <property type="entry name" value="PROTEIN PTST HOMOLOG 3, CHLOROPLASTIC"/>
    <property type="match status" value="1"/>
</dbReference>
<protein>
    <submittedName>
        <fullName evidence="4">Protein PTST 2, chloroplastic-like isoform X1</fullName>
    </submittedName>
</protein>
<reference evidence="4 5" key="1">
    <citation type="submission" date="2024-06" db="EMBL/GenBank/DDBJ databases">
        <title>A chromosome level genome sequence of Diviner's sage (Salvia divinorum).</title>
        <authorList>
            <person name="Ford S.A."/>
            <person name="Ro D.-K."/>
            <person name="Ness R.W."/>
            <person name="Phillips M.A."/>
        </authorList>
    </citation>
    <scope>NUCLEOTIDE SEQUENCE [LARGE SCALE GENOMIC DNA]</scope>
    <source>
        <strain evidence="4">SAF-2024a</strain>
        <tissue evidence="4">Leaf</tissue>
    </source>
</reference>
<feature type="compositionally biased region" description="Basic and acidic residues" evidence="2">
    <location>
        <begin position="184"/>
        <end position="198"/>
    </location>
</feature>
<dbReference type="AlphaFoldDB" id="A0ABD1H6Q6"/>
<feature type="region of interest" description="Disordered" evidence="2">
    <location>
        <begin position="175"/>
        <end position="231"/>
    </location>
</feature>
<dbReference type="Proteomes" id="UP001567538">
    <property type="component" value="Unassembled WGS sequence"/>
</dbReference>